<dbReference type="AlphaFoldDB" id="A0A1H8FB31"/>
<accession>A0A1H8FB31</accession>
<proteinExistence type="predicted"/>
<evidence type="ECO:0000256" key="1">
    <source>
        <dbReference type="SAM" id="Phobius"/>
    </source>
</evidence>
<name>A0A1H8FB31_9BACL</name>
<dbReference type="EMBL" id="FOCQ01000008">
    <property type="protein sequence ID" value="SEN29081.1"/>
    <property type="molecule type" value="Genomic_DNA"/>
</dbReference>
<feature type="transmembrane region" description="Helical" evidence="1">
    <location>
        <begin position="34"/>
        <end position="54"/>
    </location>
</feature>
<dbReference type="Proteomes" id="UP000199695">
    <property type="component" value="Unassembled WGS sequence"/>
</dbReference>
<dbReference type="STRING" id="1173111.SAMN05444955_108114"/>
<keyword evidence="1" id="KW-1133">Transmembrane helix</keyword>
<protein>
    <submittedName>
        <fullName evidence="2">Uncharacterized protein</fullName>
    </submittedName>
</protein>
<keyword evidence="1" id="KW-0812">Transmembrane</keyword>
<gene>
    <name evidence="2" type="ORF">SAMN05444955_108114</name>
</gene>
<organism evidence="2 3">
    <name type="scientific">Lihuaxuella thermophila</name>
    <dbReference type="NCBI Taxonomy" id="1173111"/>
    <lineage>
        <taxon>Bacteria</taxon>
        <taxon>Bacillati</taxon>
        <taxon>Bacillota</taxon>
        <taxon>Bacilli</taxon>
        <taxon>Bacillales</taxon>
        <taxon>Thermoactinomycetaceae</taxon>
        <taxon>Lihuaxuella</taxon>
    </lineage>
</organism>
<evidence type="ECO:0000313" key="2">
    <source>
        <dbReference type="EMBL" id="SEN29081.1"/>
    </source>
</evidence>
<evidence type="ECO:0000313" key="3">
    <source>
        <dbReference type="Proteomes" id="UP000199695"/>
    </source>
</evidence>
<dbReference type="RefSeq" id="WP_170839871.1">
    <property type="nucleotide sequence ID" value="NZ_FOCQ01000008.1"/>
</dbReference>
<sequence length="55" mass="6269">MFFSLLYFFTLIAILLFTCLTVRSIVKNEEIGKWLLGIVGVALIYLCLVAISIWV</sequence>
<reference evidence="2 3" key="1">
    <citation type="submission" date="2016-10" db="EMBL/GenBank/DDBJ databases">
        <authorList>
            <person name="de Groot N.N."/>
        </authorList>
    </citation>
    <scope>NUCLEOTIDE SEQUENCE [LARGE SCALE GENOMIC DNA]</scope>
    <source>
        <strain evidence="2 3">DSM 46701</strain>
    </source>
</reference>
<feature type="transmembrane region" description="Helical" evidence="1">
    <location>
        <begin position="6"/>
        <end position="22"/>
    </location>
</feature>
<keyword evidence="1" id="KW-0472">Membrane</keyword>
<keyword evidence="3" id="KW-1185">Reference proteome</keyword>